<dbReference type="STRING" id="1178516.AWR27_00110"/>
<reference evidence="2 3" key="1">
    <citation type="submission" date="2016-01" db="EMBL/GenBank/DDBJ databases">
        <authorList>
            <person name="Oliw E.H."/>
        </authorList>
    </citation>
    <scope>NUCLEOTIDE SEQUENCE [LARGE SCALE GENOMIC DNA]</scope>
    <source>
        <strain evidence="2 3">DY10</strain>
    </source>
</reference>
<feature type="signal peptide" evidence="1">
    <location>
        <begin position="1"/>
        <end position="19"/>
    </location>
</feature>
<evidence type="ECO:0000313" key="2">
    <source>
        <dbReference type="EMBL" id="AQG77895.1"/>
    </source>
</evidence>
<name>A0A1P9WR94_9BACT</name>
<dbReference type="EMBL" id="CP014263">
    <property type="protein sequence ID" value="AQG77895.1"/>
    <property type="molecule type" value="Genomic_DNA"/>
</dbReference>
<organism evidence="2 3">
    <name type="scientific">Spirosoma montaniterrae</name>
    <dbReference type="NCBI Taxonomy" id="1178516"/>
    <lineage>
        <taxon>Bacteria</taxon>
        <taxon>Pseudomonadati</taxon>
        <taxon>Bacteroidota</taxon>
        <taxon>Cytophagia</taxon>
        <taxon>Cytophagales</taxon>
        <taxon>Cytophagaceae</taxon>
        <taxon>Spirosoma</taxon>
    </lineage>
</organism>
<evidence type="ECO:0000256" key="1">
    <source>
        <dbReference type="SAM" id="SignalP"/>
    </source>
</evidence>
<gene>
    <name evidence="2" type="ORF">AWR27_00110</name>
</gene>
<sequence>MKRFSFFILLAWLSADAWAQRSPDYSNIFESPFNRYVTFNIAARYGVAMPLGGQKTYIDAVSPANLALEGEWLFPQRFSLGIKTGYQYSQQRLGRQVVSFSEGNLGQDISAVQTRTLTIIPAMASLSYYFAENAAALRPYVQMAGGAAHVNYSNFFGSLVDQQTGFRGAIAPAVGVKYYGKREQGFGAEVQAQYQHVFFNYDRLPNSAPSLMLSAGIVYRFY</sequence>
<protein>
    <recommendedName>
        <fullName evidence="4">Outer membrane protein beta-barrel domain-containing protein</fullName>
    </recommendedName>
</protein>
<evidence type="ECO:0000313" key="3">
    <source>
        <dbReference type="Proteomes" id="UP000187941"/>
    </source>
</evidence>
<dbReference type="SUPFAM" id="SSF56925">
    <property type="entry name" value="OMPA-like"/>
    <property type="match status" value="1"/>
</dbReference>
<keyword evidence="1" id="KW-0732">Signal</keyword>
<dbReference type="Gene3D" id="2.40.160.20">
    <property type="match status" value="1"/>
</dbReference>
<dbReference type="OrthoDB" id="1094316at2"/>
<feature type="chain" id="PRO_5013338005" description="Outer membrane protein beta-barrel domain-containing protein" evidence="1">
    <location>
        <begin position="20"/>
        <end position="222"/>
    </location>
</feature>
<dbReference type="Proteomes" id="UP000187941">
    <property type="component" value="Chromosome"/>
</dbReference>
<dbReference type="RefSeq" id="WP_077129321.1">
    <property type="nucleotide sequence ID" value="NZ_CP014263.1"/>
</dbReference>
<accession>A0A1P9WR94</accession>
<keyword evidence="3" id="KW-1185">Reference proteome</keyword>
<dbReference type="InterPro" id="IPR011250">
    <property type="entry name" value="OMP/PagP_B-barrel"/>
</dbReference>
<proteinExistence type="predicted"/>
<dbReference type="AlphaFoldDB" id="A0A1P9WR94"/>
<dbReference type="KEGG" id="smon:AWR27_00110"/>
<evidence type="ECO:0008006" key="4">
    <source>
        <dbReference type="Google" id="ProtNLM"/>
    </source>
</evidence>